<dbReference type="SUPFAM" id="SSF55729">
    <property type="entry name" value="Acyl-CoA N-acyltransferases (Nat)"/>
    <property type="match status" value="1"/>
</dbReference>
<dbReference type="EMBL" id="CP000544">
    <property type="protein sequence ID" value="ABM62332.1"/>
    <property type="molecule type" value="Genomic_DNA"/>
</dbReference>
<dbReference type="InterPro" id="IPR016181">
    <property type="entry name" value="Acyl_CoA_acyltransferase"/>
</dbReference>
<dbReference type="Pfam" id="PF13480">
    <property type="entry name" value="Acetyltransf_6"/>
    <property type="match status" value="1"/>
</dbReference>
<dbReference type="Proteomes" id="UP000000647">
    <property type="component" value="Chromosome"/>
</dbReference>
<organism evidence="2 3">
    <name type="scientific">Halorhodospira halophila (strain DSM 244 / SL1)</name>
    <name type="common">Ectothiorhodospira halophila (strain DSM 244 / SL1)</name>
    <dbReference type="NCBI Taxonomy" id="349124"/>
    <lineage>
        <taxon>Bacteria</taxon>
        <taxon>Pseudomonadati</taxon>
        <taxon>Pseudomonadota</taxon>
        <taxon>Gammaproteobacteria</taxon>
        <taxon>Chromatiales</taxon>
        <taxon>Ectothiorhodospiraceae</taxon>
        <taxon>Halorhodospira</taxon>
    </lineage>
</organism>
<sequence>MSTRYPWTVERLDLNSNELLPDDWQRLNQRCCGAHPLLSADFFTALLRHFPGEDVYLAALHDRELPIAMALLTPLTAMRWALYHPSQAPLGPILLDSSQVDPDRALADLLDTLPGQTLQLDLTQLDPTFFPVAFDSNRVERIHYVTTMAVSPEGSFETYLSNRPRKLRSNLRRYRRRLEEAGMQIELKCLTDPQAVAETVDEHGRLESSGWKGEIGTAMRPDNSQGRFYRDLMKDHAYEGKGWVYCLNVDGSIAATWLVIRGGGMISMLKTAYDESLAKYSVGRVLLVETLEELFKIDGVQSIEFYTNANADQLEWATDSRSIEHLNFYRHQAVQRSRAAARRANQVFRQIQAVWKRKP</sequence>
<protein>
    <recommendedName>
        <fullName evidence="1">BioF2-like acetyltransferase domain-containing protein</fullName>
    </recommendedName>
</protein>
<accession>A1WXC0</accession>
<dbReference type="HOGENOM" id="CLU_770912_0_0_6"/>
<evidence type="ECO:0000313" key="2">
    <source>
        <dbReference type="EMBL" id="ABM62332.1"/>
    </source>
</evidence>
<reference evidence="3" key="1">
    <citation type="submission" date="2006-12" db="EMBL/GenBank/DDBJ databases">
        <title>Complete sequence of Halorhodospira halophila SL1.</title>
        <authorList>
            <consortium name="US DOE Joint Genome Institute"/>
            <person name="Copeland A."/>
            <person name="Lucas S."/>
            <person name="Lapidus A."/>
            <person name="Barry K."/>
            <person name="Detter J.C."/>
            <person name="Glavina del Rio T."/>
            <person name="Hammon N."/>
            <person name="Israni S."/>
            <person name="Dalin E."/>
            <person name="Tice H."/>
            <person name="Pitluck S."/>
            <person name="Saunders E."/>
            <person name="Brettin T."/>
            <person name="Bruce D."/>
            <person name="Han C."/>
            <person name="Tapia R."/>
            <person name="Schmutz J."/>
            <person name="Larimer F."/>
            <person name="Land M."/>
            <person name="Hauser L."/>
            <person name="Kyrpides N."/>
            <person name="Mikhailova N."/>
            <person name="Hoff W."/>
            <person name="Richardson P."/>
        </authorList>
    </citation>
    <scope>NUCLEOTIDE SEQUENCE [LARGE SCALE GENOMIC DNA]</scope>
    <source>
        <strain evidence="3">DSM 244 / SL1</strain>
    </source>
</reference>
<feature type="domain" description="BioF2-like acetyltransferase" evidence="1">
    <location>
        <begin position="165"/>
        <end position="309"/>
    </location>
</feature>
<evidence type="ECO:0000313" key="3">
    <source>
        <dbReference type="Proteomes" id="UP000000647"/>
    </source>
</evidence>
<dbReference type="AlphaFoldDB" id="A1WXC0"/>
<dbReference type="PROSITE" id="PS50007">
    <property type="entry name" value="PIPLC_X_DOMAIN"/>
    <property type="match status" value="1"/>
</dbReference>
<gene>
    <name evidence="2" type="ordered locus">Hhal_1568</name>
</gene>
<dbReference type="InterPro" id="IPR038740">
    <property type="entry name" value="BioF2-like_GNAT_dom"/>
</dbReference>
<dbReference type="STRING" id="349124.Hhal_1568"/>
<dbReference type="OrthoDB" id="4349922at2"/>
<evidence type="ECO:0000259" key="1">
    <source>
        <dbReference type="Pfam" id="PF13480"/>
    </source>
</evidence>
<dbReference type="eggNOG" id="COG5653">
    <property type="taxonomic scope" value="Bacteria"/>
</dbReference>
<dbReference type="KEGG" id="hha:Hhal_1568"/>
<dbReference type="RefSeq" id="WP_011814354.1">
    <property type="nucleotide sequence ID" value="NC_008789.1"/>
</dbReference>
<name>A1WXC0_HALHL</name>
<proteinExistence type="predicted"/>
<keyword evidence="3" id="KW-1185">Reference proteome</keyword>
<dbReference type="Gene3D" id="3.40.630.30">
    <property type="match status" value="1"/>
</dbReference>
<reference evidence="2 3" key="2">
    <citation type="journal article" date="2013" name="Stand. Genomic Sci.">
        <title>Complete genome sequence of Halorhodospira halophila SL1.</title>
        <authorList>
            <person name="Challacombe J.F."/>
            <person name="Majid S."/>
            <person name="Deole R."/>
            <person name="Brettin T.S."/>
            <person name="Bruce D."/>
            <person name="Delano S.F."/>
            <person name="Detter J.C."/>
            <person name="Gleasner C.D."/>
            <person name="Han C.S."/>
            <person name="Misra M."/>
            <person name="Reitenga K.G."/>
            <person name="Mikhailova N."/>
            <person name="Woyke T."/>
            <person name="Pitluck S."/>
            <person name="Nolan M."/>
            <person name="Land M.L."/>
            <person name="Saunders E."/>
            <person name="Tapia R."/>
            <person name="Lapidus A."/>
            <person name="Ivanova N."/>
            <person name="Hoff W.D."/>
        </authorList>
    </citation>
    <scope>NUCLEOTIDE SEQUENCE [LARGE SCALE GENOMIC DNA]</scope>
    <source>
        <strain evidence="3">DSM 244 / SL1</strain>
    </source>
</reference>